<organism evidence="1 2">
    <name type="scientific">Triticum urartu</name>
    <name type="common">Red wild einkorn</name>
    <name type="synonym">Crithodium urartu</name>
    <dbReference type="NCBI Taxonomy" id="4572"/>
    <lineage>
        <taxon>Eukaryota</taxon>
        <taxon>Viridiplantae</taxon>
        <taxon>Streptophyta</taxon>
        <taxon>Embryophyta</taxon>
        <taxon>Tracheophyta</taxon>
        <taxon>Spermatophyta</taxon>
        <taxon>Magnoliopsida</taxon>
        <taxon>Liliopsida</taxon>
        <taxon>Poales</taxon>
        <taxon>Poaceae</taxon>
        <taxon>BOP clade</taxon>
        <taxon>Pooideae</taxon>
        <taxon>Triticodae</taxon>
        <taxon>Triticeae</taxon>
        <taxon>Triticinae</taxon>
        <taxon>Triticum</taxon>
    </lineage>
</organism>
<sequence length="83" mass="9337">MKARLGCKIEARIHKRQYQAATTLRRQQQQDEDVNPADARRCRRDICEGKHPFREISEKKYVPSASSSVGLFLGTPPPGLSGV</sequence>
<dbReference type="EnsemblPlants" id="TuG1812G0700004591.01.T07">
    <property type="protein sequence ID" value="TuG1812G0700004591.01.T07"/>
    <property type="gene ID" value="TuG1812G0700004591.01"/>
</dbReference>
<reference evidence="1" key="2">
    <citation type="submission" date="2018-03" db="EMBL/GenBank/DDBJ databases">
        <title>The Triticum urartu genome reveals the dynamic nature of wheat genome evolution.</title>
        <authorList>
            <person name="Ling H."/>
            <person name="Ma B."/>
            <person name="Shi X."/>
            <person name="Liu H."/>
            <person name="Dong L."/>
            <person name="Sun H."/>
            <person name="Cao Y."/>
            <person name="Gao Q."/>
            <person name="Zheng S."/>
            <person name="Li Y."/>
            <person name="Yu Y."/>
            <person name="Du H."/>
            <person name="Qi M."/>
            <person name="Li Y."/>
            <person name="Yu H."/>
            <person name="Cui Y."/>
            <person name="Wang N."/>
            <person name="Chen C."/>
            <person name="Wu H."/>
            <person name="Zhao Y."/>
            <person name="Zhang J."/>
            <person name="Li Y."/>
            <person name="Zhou W."/>
            <person name="Zhang B."/>
            <person name="Hu W."/>
            <person name="Eijk M."/>
            <person name="Tang J."/>
            <person name="Witsenboer H."/>
            <person name="Zhao S."/>
            <person name="Li Z."/>
            <person name="Zhang A."/>
            <person name="Wang D."/>
            <person name="Liang C."/>
        </authorList>
    </citation>
    <scope>NUCLEOTIDE SEQUENCE [LARGE SCALE GENOMIC DNA]</scope>
    <source>
        <strain evidence="1">cv. G1812</strain>
    </source>
</reference>
<evidence type="ECO:0000313" key="1">
    <source>
        <dbReference type="EnsemblPlants" id="TuG1812G0700004591.01.T07"/>
    </source>
</evidence>
<protein>
    <submittedName>
        <fullName evidence="1">Uncharacterized protein</fullName>
    </submittedName>
</protein>
<accession>A0A8R7R3A7</accession>
<name>A0A8R7R3A7_TRIUA</name>
<proteinExistence type="predicted"/>
<dbReference type="Proteomes" id="UP000015106">
    <property type="component" value="Chromosome 7"/>
</dbReference>
<dbReference type="AlphaFoldDB" id="A0A8R7R3A7"/>
<evidence type="ECO:0000313" key="2">
    <source>
        <dbReference type="Proteomes" id="UP000015106"/>
    </source>
</evidence>
<keyword evidence="2" id="KW-1185">Reference proteome</keyword>
<reference evidence="2" key="1">
    <citation type="journal article" date="2013" name="Nature">
        <title>Draft genome of the wheat A-genome progenitor Triticum urartu.</title>
        <authorList>
            <person name="Ling H.Q."/>
            <person name="Zhao S."/>
            <person name="Liu D."/>
            <person name="Wang J."/>
            <person name="Sun H."/>
            <person name="Zhang C."/>
            <person name="Fan H."/>
            <person name="Li D."/>
            <person name="Dong L."/>
            <person name="Tao Y."/>
            <person name="Gao C."/>
            <person name="Wu H."/>
            <person name="Li Y."/>
            <person name="Cui Y."/>
            <person name="Guo X."/>
            <person name="Zheng S."/>
            <person name="Wang B."/>
            <person name="Yu K."/>
            <person name="Liang Q."/>
            <person name="Yang W."/>
            <person name="Lou X."/>
            <person name="Chen J."/>
            <person name="Feng M."/>
            <person name="Jian J."/>
            <person name="Zhang X."/>
            <person name="Luo G."/>
            <person name="Jiang Y."/>
            <person name="Liu J."/>
            <person name="Wang Z."/>
            <person name="Sha Y."/>
            <person name="Zhang B."/>
            <person name="Wu H."/>
            <person name="Tang D."/>
            <person name="Shen Q."/>
            <person name="Xue P."/>
            <person name="Zou S."/>
            <person name="Wang X."/>
            <person name="Liu X."/>
            <person name="Wang F."/>
            <person name="Yang Y."/>
            <person name="An X."/>
            <person name="Dong Z."/>
            <person name="Zhang K."/>
            <person name="Zhang X."/>
            <person name="Luo M.C."/>
            <person name="Dvorak J."/>
            <person name="Tong Y."/>
            <person name="Wang J."/>
            <person name="Yang H."/>
            <person name="Li Z."/>
            <person name="Wang D."/>
            <person name="Zhang A."/>
            <person name="Wang J."/>
        </authorList>
    </citation>
    <scope>NUCLEOTIDE SEQUENCE</scope>
    <source>
        <strain evidence="2">cv. G1812</strain>
    </source>
</reference>
<reference evidence="1" key="3">
    <citation type="submission" date="2022-06" db="UniProtKB">
        <authorList>
            <consortium name="EnsemblPlants"/>
        </authorList>
    </citation>
    <scope>IDENTIFICATION</scope>
</reference>
<dbReference type="Gramene" id="TuG1812G0700004591.01.T07">
    <property type="protein sequence ID" value="TuG1812G0700004591.01.T07"/>
    <property type="gene ID" value="TuG1812G0700004591.01"/>
</dbReference>